<dbReference type="Proteomes" id="UP001165289">
    <property type="component" value="Unassembled WGS sequence"/>
</dbReference>
<comment type="caution">
    <text evidence="1">The sequence shown here is derived from an EMBL/GenBank/DDBJ whole genome shotgun (WGS) entry which is preliminary data.</text>
</comment>
<reference evidence="1 2" key="1">
    <citation type="journal article" date="2023" name="BMC Biol.">
        <title>The compact genome of the sponge Oopsacas minuta (Hexactinellida) is lacking key metazoan core genes.</title>
        <authorList>
            <person name="Santini S."/>
            <person name="Schenkelaars Q."/>
            <person name="Jourda C."/>
            <person name="Duchesne M."/>
            <person name="Belahbib H."/>
            <person name="Rocher C."/>
            <person name="Selva M."/>
            <person name="Riesgo A."/>
            <person name="Vervoort M."/>
            <person name="Leys S.P."/>
            <person name="Kodjabachian L."/>
            <person name="Le Bivic A."/>
            <person name="Borchiellini C."/>
            <person name="Claverie J.M."/>
            <person name="Renard E."/>
        </authorList>
    </citation>
    <scope>NUCLEOTIDE SEQUENCE [LARGE SCALE GENOMIC DNA]</scope>
    <source>
        <strain evidence="1">SPO-2</strain>
    </source>
</reference>
<evidence type="ECO:0000313" key="2">
    <source>
        <dbReference type="Proteomes" id="UP001165289"/>
    </source>
</evidence>
<gene>
    <name evidence="1" type="ORF">LOD99_11115</name>
</gene>
<evidence type="ECO:0000313" key="1">
    <source>
        <dbReference type="EMBL" id="KAI6658154.1"/>
    </source>
</evidence>
<keyword evidence="2" id="KW-1185">Reference proteome</keyword>
<dbReference type="AlphaFoldDB" id="A0AAV7KAK0"/>
<dbReference type="EMBL" id="JAKMXF010000104">
    <property type="protein sequence ID" value="KAI6658154.1"/>
    <property type="molecule type" value="Genomic_DNA"/>
</dbReference>
<organism evidence="1 2">
    <name type="scientific">Oopsacas minuta</name>
    <dbReference type="NCBI Taxonomy" id="111878"/>
    <lineage>
        <taxon>Eukaryota</taxon>
        <taxon>Metazoa</taxon>
        <taxon>Porifera</taxon>
        <taxon>Hexactinellida</taxon>
        <taxon>Hexasterophora</taxon>
        <taxon>Lyssacinosida</taxon>
        <taxon>Leucopsacidae</taxon>
        <taxon>Oopsacas</taxon>
    </lineage>
</organism>
<protein>
    <submittedName>
        <fullName evidence="1">Zinc finger MYM-type protein 1-like</fullName>
    </submittedName>
</protein>
<sequence length="118" mass="13573">MNAKICDYRGQCYDGASNMKGAKKGVAGIIRWEESRALYTHYYEHSLNPAVIDTVKRSKNCRDALDMPFEVTKLIKFPLREIQHLIQSILVIRMMSDWTTVGYGVWVKFRDRGPNGTT</sequence>
<accession>A0AAV7KAK0</accession>
<proteinExistence type="predicted"/>
<name>A0AAV7KAK0_9METZ</name>